<name>A0ABT6XMT9_9FLAO</name>
<keyword evidence="1" id="KW-0812">Transmembrane</keyword>
<protein>
    <submittedName>
        <fullName evidence="2">Uncharacterized protein</fullName>
    </submittedName>
</protein>
<feature type="transmembrane region" description="Helical" evidence="1">
    <location>
        <begin position="6"/>
        <end position="28"/>
    </location>
</feature>
<keyword evidence="1" id="KW-0472">Membrane</keyword>
<gene>
    <name evidence="2" type="ORF">QHT84_02725</name>
</gene>
<organism evidence="2 3">
    <name type="scientific">Flavobacterium sedimenticola</name>
    <dbReference type="NCBI Taxonomy" id="3043286"/>
    <lineage>
        <taxon>Bacteria</taxon>
        <taxon>Pseudomonadati</taxon>
        <taxon>Bacteroidota</taxon>
        <taxon>Flavobacteriia</taxon>
        <taxon>Flavobacteriales</taxon>
        <taxon>Flavobacteriaceae</taxon>
        <taxon>Flavobacterium</taxon>
    </lineage>
</organism>
<proteinExistence type="predicted"/>
<dbReference type="RefSeq" id="WP_283238002.1">
    <property type="nucleotide sequence ID" value="NZ_JASGBP010000001.1"/>
</dbReference>
<reference evidence="2 3" key="1">
    <citation type="submission" date="2023-05" db="EMBL/GenBank/DDBJ databases">
        <title>Flavobacterium sedimenti sp. nov., isolated from the sediment.</title>
        <authorList>
            <person name="Wu N."/>
        </authorList>
    </citation>
    <scope>NUCLEOTIDE SEQUENCE [LARGE SCALE GENOMIC DNA]</scope>
    <source>
        <strain evidence="2 3">YZ-48</strain>
    </source>
</reference>
<comment type="caution">
    <text evidence="2">The sequence shown here is derived from an EMBL/GenBank/DDBJ whole genome shotgun (WGS) entry which is preliminary data.</text>
</comment>
<dbReference type="Proteomes" id="UP001230035">
    <property type="component" value="Unassembled WGS sequence"/>
</dbReference>
<evidence type="ECO:0000313" key="3">
    <source>
        <dbReference type="Proteomes" id="UP001230035"/>
    </source>
</evidence>
<dbReference type="EMBL" id="JASGBP010000001">
    <property type="protein sequence ID" value="MDI9256323.1"/>
    <property type="molecule type" value="Genomic_DNA"/>
</dbReference>
<keyword evidence="3" id="KW-1185">Reference proteome</keyword>
<keyword evidence="1" id="KW-1133">Transmembrane helix</keyword>
<accession>A0ABT6XMT9</accession>
<sequence>MIIVYTALILIGIAASVLWCKAVFWFFGKLEKRINKKKIAEQNNPYIQAHKAKMLNDKNYEEYLDWMAKNAHGVPVPKMMTREDWEASQKINRLTL</sequence>
<evidence type="ECO:0000313" key="2">
    <source>
        <dbReference type="EMBL" id="MDI9256323.1"/>
    </source>
</evidence>
<evidence type="ECO:0000256" key="1">
    <source>
        <dbReference type="SAM" id="Phobius"/>
    </source>
</evidence>